<dbReference type="AlphaFoldDB" id="X1Q5H5"/>
<sequence length="153" mass="19187">MDKVVVTWDYKSQKLEDRKSKITRCFKTCLRCRERKPIYQFSKDKRNTNGRTSVCKKCRIIEYLKYYQENRDRILIVHKKYRDDHERFRAKYYQDYQEKNREKLSKLASEWYQANKEAIKKRNLKYYNANLEACKQRKELWRENNKEKIKKYN</sequence>
<feature type="non-terminal residue" evidence="1">
    <location>
        <position position="153"/>
    </location>
</feature>
<dbReference type="EMBL" id="BARW01000369">
    <property type="protein sequence ID" value="GAI63463.1"/>
    <property type="molecule type" value="Genomic_DNA"/>
</dbReference>
<organism evidence="1">
    <name type="scientific">marine sediment metagenome</name>
    <dbReference type="NCBI Taxonomy" id="412755"/>
    <lineage>
        <taxon>unclassified sequences</taxon>
        <taxon>metagenomes</taxon>
        <taxon>ecological metagenomes</taxon>
    </lineage>
</organism>
<name>X1Q5H5_9ZZZZ</name>
<accession>X1Q5H5</accession>
<gene>
    <name evidence="1" type="ORF">S12H4_01734</name>
</gene>
<reference evidence="1" key="1">
    <citation type="journal article" date="2014" name="Front. Microbiol.">
        <title>High frequency of phylogenetically diverse reductive dehalogenase-homologous genes in deep subseafloor sedimentary metagenomes.</title>
        <authorList>
            <person name="Kawai M."/>
            <person name="Futagami T."/>
            <person name="Toyoda A."/>
            <person name="Takaki Y."/>
            <person name="Nishi S."/>
            <person name="Hori S."/>
            <person name="Arai W."/>
            <person name="Tsubouchi T."/>
            <person name="Morono Y."/>
            <person name="Uchiyama I."/>
            <person name="Ito T."/>
            <person name="Fujiyama A."/>
            <person name="Inagaki F."/>
            <person name="Takami H."/>
        </authorList>
    </citation>
    <scope>NUCLEOTIDE SEQUENCE</scope>
    <source>
        <strain evidence="1">Expedition CK06-06</strain>
    </source>
</reference>
<evidence type="ECO:0000313" key="1">
    <source>
        <dbReference type="EMBL" id="GAI63463.1"/>
    </source>
</evidence>
<comment type="caution">
    <text evidence="1">The sequence shown here is derived from an EMBL/GenBank/DDBJ whole genome shotgun (WGS) entry which is preliminary data.</text>
</comment>
<protein>
    <submittedName>
        <fullName evidence="1">Uncharacterized protein</fullName>
    </submittedName>
</protein>
<proteinExistence type="predicted"/>